<dbReference type="GO" id="GO:0034702">
    <property type="term" value="C:monoatomic ion channel complex"/>
    <property type="evidence" value="ECO:0007669"/>
    <property type="project" value="UniProtKB-KW"/>
</dbReference>
<comment type="catalytic activity">
    <reaction evidence="11">
        <text>K(+)(in) = K(+)(out)</text>
        <dbReference type="Rhea" id="RHEA:29463"/>
        <dbReference type="ChEBI" id="CHEBI:29103"/>
    </reaction>
</comment>
<evidence type="ECO:0000256" key="7">
    <source>
        <dbReference type="ARBA" id="ARBA00022989"/>
    </source>
</evidence>
<evidence type="ECO:0000256" key="13">
    <source>
        <dbReference type="RuleBase" id="RU003822"/>
    </source>
</evidence>
<keyword evidence="10 13" id="KW-0407">Ion channel</keyword>
<evidence type="ECO:0000256" key="1">
    <source>
        <dbReference type="ARBA" id="ARBA00004141"/>
    </source>
</evidence>
<dbReference type="GO" id="GO:1990573">
    <property type="term" value="P:potassium ion import across plasma membrane"/>
    <property type="evidence" value="ECO:0007669"/>
    <property type="project" value="TreeGrafter"/>
</dbReference>
<feature type="transmembrane region" description="Helical" evidence="15">
    <location>
        <begin position="171"/>
        <end position="195"/>
    </location>
</feature>
<dbReference type="GO" id="GO:0034765">
    <property type="term" value="P:regulation of monoatomic ion transmembrane transport"/>
    <property type="evidence" value="ECO:0007669"/>
    <property type="project" value="TreeGrafter"/>
</dbReference>
<keyword evidence="3 13" id="KW-0633">Potassium transport</keyword>
<evidence type="ECO:0000256" key="3">
    <source>
        <dbReference type="ARBA" id="ARBA00022538"/>
    </source>
</evidence>
<dbReference type="InterPro" id="IPR016449">
    <property type="entry name" value="K_chnl_inward-rec_Kir"/>
</dbReference>
<dbReference type="InterPro" id="IPR040445">
    <property type="entry name" value="Kir_TM"/>
</dbReference>
<feature type="transmembrane region" description="Helical" evidence="15">
    <location>
        <begin position="94"/>
        <end position="115"/>
    </location>
</feature>
<dbReference type="GO" id="GO:0005242">
    <property type="term" value="F:inward rectifier potassium channel activity"/>
    <property type="evidence" value="ECO:0007669"/>
    <property type="project" value="InterPro"/>
</dbReference>
<dbReference type="Pfam" id="PF01007">
    <property type="entry name" value="IRK"/>
    <property type="match status" value="1"/>
</dbReference>
<keyword evidence="7 15" id="KW-1133">Transmembrane helix</keyword>
<keyword evidence="5 13" id="KW-0851">Voltage-gated channel</keyword>
<evidence type="ECO:0000256" key="9">
    <source>
        <dbReference type="ARBA" id="ARBA00023136"/>
    </source>
</evidence>
<dbReference type="InterPro" id="IPR014756">
    <property type="entry name" value="Ig_E-set"/>
</dbReference>
<evidence type="ECO:0000256" key="10">
    <source>
        <dbReference type="ARBA" id="ARBA00023303"/>
    </source>
</evidence>
<feature type="site" description="Role in the control of polyamine-mediated channel gating and in the blocking by intracellular magnesium" evidence="12">
    <location>
        <position position="186"/>
    </location>
</feature>
<dbReference type="PIRSF" id="PIRSF005465">
    <property type="entry name" value="GIRK_kir"/>
    <property type="match status" value="1"/>
</dbReference>
<dbReference type="InterPro" id="IPR013518">
    <property type="entry name" value="K_chnl_inward-rec_Kir_cyto"/>
</dbReference>
<comment type="subcellular location">
    <subcellularLocation>
        <location evidence="1 13">Membrane</location>
        <topology evidence="1 13">Multi-pass membrane protein</topology>
    </subcellularLocation>
</comment>
<dbReference type="AlphaFoldDB" id="Q969A5"/>
<proteinExistence type="evidence at transcript level"/>
<evidence type="ECO:0000256" key="8">
    <source>
        <dbReference type="ARBA" id="ARBA00023065"/>
    </source>
</evidence>
<keyword evidence="9 15" id="KW-0472">Membrane</keyword>
<dbReference type="EMBL" id="AB050441">
    <property type="protein sequence ID" value="BAB56015.1"/>
    <property type="molecule type" value="mRNA"/>
</dbReference>
<dbReference type="Gene3D" id="1.10.287.70">
    <property type="match status" value="1"/>
</dbReference>
<reference evidence="18" key="1">
    <citation type="journal article" date="2001" name="J. Biol. Chem.">
        <title>Characterization of heteromultimeric G protein-coupled inwardly rectifying potassium channels of the tunicate tadpole with a unique pore property.</title>
        <authorList>
            <person name="Murata Y."/>
            <person name="Okado H."/>
            <person name="Kubo Y."/>
        </authorList>
    </citation>
    <scope>NUCLEOTIDE SEQUENCE</scope>
</reference>
<organism evidence="18">
    <name type="scientific">Halocynthia roretzi</name>
    <name type="common">Sea squirt</name>
    <name type="synonym">Cynthia roretzi</name>
    <dbReference type="NCBI Taxonomy" id="7729"/>
    <lineage>
        <taxon>Eukaryota</taxon>
        <taxon>Metazoa</taxon>
        <taxon>Chordata</taxon>
        <taxon>Tunicata</taxon>
        <taxon>Ascidiacea</taxon>
        <taxon>Stolidobranchia</taxon>
        <taxon>Pyuridae</taxon>
        <taxon>Halocynthia</taxon>
    </lineage>
</organism>
<sequence length="399" mass="45425">MSLRRHSGGGVQMSAKLAALRGESIEGASMLDTTTTLSNGDHEVVQIKSKTKQPGRFMTKTGHCNIRRSALQMGTRYMTDIFTTLVDLRWKYNMIIFVFVYTAAWSMFGFLWWMVAFVRGDTDINVHNGTDSRKPCVQNVYSYATAFLFYIETETTIGYGKRAMTDQCPEAILLFVIQSLLGSIVDAFMVGCIFIKLSQPKNRAETLVFSEHCILTQRDGKYCLMFRVANLRNSLLIQCKIRAKIVKSRQTLEGEFIGLHQDDINVGFDTGADNLFLVTPLIICHEIDHRSPFYNTNAEDLQKDKFEIIVILEGMIESTGMICQARTSYLNTEVLWGHRFMPVLFHARDHFSVDHSEFHTTYEVPMPKQSMRRFHDAQVQNNTKQWHPGSSGYVGNTAA</sequence>
<accession>Q969A5</accession>
<evidence type="ECO:0000259" key="17">
    <source>
        <dbReference type="Pfam" id="PF17655"/>
    </source>
</evidence>
<dbReference type="FunFam" id="2.60.40.1400:FF:000005">
    <property type="entry name" value="G protein-activated inward rectifier potassium channel 2"/>
    <property type="match status" value="1"/>
</dbReference>
<evidence type="ECO:0000256" key="6">
    <source>
        <dbReference type="ARBA" id="ARBA00022958"/>
    </source>
</evidence>
<dbReference type="Pfam" id="PF17655">
    <property type="entry name" value="IRK_C"/>
    <property type="match status" value="1"/>
</dbReference>
<feature type="region of interest" description="Disordered" evidence="14">
    <location>
        <begin position="380"/>
        <end position="399"/>
    </location>
</feature>
<keyword evidence="6 13" id="KW-0630">Potassium</keyword>
<protein>
    <submittedName>
        <fullName evidence="18">G-protein coupled inwardly rectifying potassium channel-B</fullName>
    </submittedName>
</protein>
<evidence type="ECO:0000313" key="18">
    <source>
        <dbReference type="EMBL" id="BAB56015.1"/>
    </source>
</evidence>
<dbReference type="Gene3D" id="2.60.40.1400">
    <property type="entry name" value="G protein-activated inward rectifier potassium channel 1"/>
    <property type="match status" value="1"/>
</dbReference>
<evidence type="ECO:0000259" key="16">
    <source>
        <dbReference type="Pfam" id="PF01007"/>
    </source>
</evidence>
<dbReference type="GO" id="GO:0005886">
    <property type="term" value="C:plasma membrane"/>
    <property type="evidence" value="ECO:0007669"/>
    <property type="project" value="TreeGrafter"/>
</dbReference>
<keyword evidence="4 13" id="KW-0812">Transmembrane</keyword>
<dbReference type="SUPFAM" id="SSF81324">
    <property type="entry name" value="Voltage-gated potassium channels"/>
    <property type="match status" value="1"/>
</dbReference>
<evidence type="ECO:0000256" key="2">
    <source>
        <dbReference type="ARBA" id="ARBA00022448"/>
    </source>
</evidence>
<evidence type="ECO:0000256" key="14">
    <source>
        <dbReference type="SAM" id="MobiDB-lite"/>
    </source>
</evidence>
<dbReference type="PANTHER" id="PTHR11767:SF111">
    <property type="entry name" value="INWARD RECTIFIER POTASSIUM CHANNEL 2-LIKE"/>
    <property type="match status" value="1"/>
</dbReference>
<evidence type="ECO:0000256" key="12">
    <source>
        <dbReference type="PIRSR" id="PIRSR005465-1"/>
    </source>
</evidence>
<comment type="similarity">
    <text evidence="13">Belongs to the inward rectifier-type potassium channel (TC 1.A.2.1) family.</text>
</comment>
<gene>
    <name evidence="18" type="primary">TuGIRK-B</name>
</gene>
<evidence type="ECO:0000256" key="15">
    <source>
        <dbReference type="SAM" id="Phobius"/>
    </source>
</evidence>
<dbReference type="SUPFAM" id="SSF81296">
    <property type="entry name" value="E set domains"/>
    <property type="match status" value="1"/>
</dbReference>
<feature type="domain" description="Inward rectifier potassium channel C-terminal" evidence="17">
    <location>
        <begin position="207"/>
        <end position="376"/>
    </location>
</feature>
<evidence type="ECO:0000256" key="4">
    <source>
        <dbReference type="ARBA" id="ARBA00022692"/>
    </source>
</evidence>
<feature type="domain" description="Potassium channel inwardly rectifying transmembrane" evidence="16">
    <location>
        <begin position="58"/>
        <end position="200"/>
    </location>
</feature>
<dbReference type="InterPro" id="IPR041647">
    <property type="entry name" value="IRK_C"/>
</dbReference>
<keyword evidence="2 13" id="KW-0813">Transport</keyword>
<name>Q969A5_HALRO</name>
<dbReference type="PRINTS" id="PR01320">
    <property type="entry name" value="KIRCHANNEL"/>
</dbReference>
<evidence type="ECO:0000256" key="11">
    <source>
        <dbReference type="ARBA" id="ARBA00034430"/>
    </source>
</evidence>
<dbReference type="FunFam" id="1.10.287.70:FF:000019">
    <property type="entry name" value="G protein-activated inward rectifier potassium channel 1"/>
    <property type="match status" value="1"/>
</dbReference>
<dbReference type="PANTHER" id="PTHR11767">
    <property type="entry name" value="INWARD RECTIFIER POTASSIUM CHANNEL"/>
    <property type="match status" value="1"/>
</dbReference>
<evidence type="ECO:0000256" key="5">
    <source>
        <dbReference type="ARBA" id="ARBA00022882"/>
    </source>
</evidence>
<keyword evidence="8 13" id="KW-0406">Ion transport</keyword>